<evidence type="ECO:0000313" key="17">
    <source>
        <dbReference type="RefSeq" id="XP_040966375.1"/>
    </source>
</evidence>
<evidence type="ECO:0000313" key="10">
    <source>
        <dbReference type="RefSeq" id="XP_040966368.1"/>
    </source>
</evidence>
<evidence type="ECO:0000313" key="15">
    <source>
        <dbReference type="RefSeq" id="XP_040966373.1"/>
    </source>
</evidence>
<sequence>MHPPLTLHRHPMCAEIIEEFQKCHLEHPITKFFGECTELKIKLDRCFRQEDVFIWQKALKRKANFEQSKKLKERLQALRKETAENDS</sequence>
<evidence type="ECO:0000313" key="8">
    <source>
        <dbReference type="RefSeq" id="XP_040966254.1"/>
    </source>
</evidence>
<dbReference type="RefSeq" id="XP_040966373.1">
    <property type="nucleotide sequence ID" value="XM_041110439.1"/>
</dbReference>
<evidence type="ECO:0000313" key="12">
    <source>
        <dbReference type="RefSeq" id="XP_040966370.1"/>
    </source>
</evidence>
<dbReference type="RefSeq" id="XP_040966368.1">
    <property type="nucleotide sequence ID" value="XM_041110434.1"/>
</dbReference>
<comment type="subcellular location">
    <subcellularLocation>
        <location evidence="1 5">Mitochondrion</location>
    </subcellularLocation>
</comment>
<evidence type="ECO:0000313" key="9">
    <source>
        <dbReference type="RefSeq" id="XP_040966255.1"/>
    </source>
</evidence>
<dbReference type="RefSeq" id="XP_040966374.1">
    <property type="nucleotide sequence ID" value="XM_041110440.1"/>
</dbReference>
<evidence type="ECO:0000256" key="2">
    <source>
        <dbReference type="ARBA" id="ARBA00007347"/>
    </source>
</evidence>
<dbReference type="InterPro" id="IPR013892">
    <property type="entry name" value="Cyt_c_biogenesis_Cmc1-like"/>
</dbReference>
<dbReference type="RefSeq" id="XP_040966255.1">
    <property type="nucleotide sequence ID" value="XM_041110321.1"/>
</dbReference>
<dbReference type="RefSeq" id="XP_040966369.1">
    <property type="nucleotide sequence ID" value="XM_041110435.1"/>
</dbReference>
<organism evidence="6 18">
    <name type="scientific">Gossypium hirsutum</name>
    <name type="common">Upland cotton</name>
    <name type="synonym">Gossypium mexicanum</name>
    <dbReference type="NCBI Taxonomy" id="3635"/>
    <lineage>
        <taxon>Eukaryota</taxon>
        <taxon>Viridiplantae</taxon>
        <taxon>Streptophyta</taxon>
        <taxon>Embryophyta</taxon>
        <taxon>Tracheophyta</taxon>
        <taxon>Spermatophyta</taxon>
        <taxon>Magnoliopsida</taxon>
        <taxon>eudicotyledons</taxon>
        <taxon>Gunneridae</taxon>
        <taxon>Pentapetalae</taxon>
        <taxon>rosids</taxon>
        <taxon>malvids</taxon>
        <taxon>Malvales</taxon>
        <taxon>Malvaceae</taxon>
        <taxon>Malvoideae</taxon>
        <taxon>Gossypium</taxon>
    </lineage>
</organism>
<dbReference type="RefSeq" id="XP_040966371.1">
    <property type="nucleotide sequence ID" value="XM_041110437.1"/>
</dbReference>
<evidence type="ECO:0000313" key="16">
    <source>
        <dbReference type="RefSeq" id="XP_040966374.1"/>
    </source>
</evidence>
<dbReference type="RefSeq" id="XP_040966253.1">
    <property type="nucleotide sequence ID" value="XM_041110319.1"/>
</dbReference>
<gene>
    <name evidence="10 11 12 13 14 15 16 17 18" type="primary">LOC121203176</name>
    <name evidence="7 8 9" type="synonym">LOC107931127</name>
</gene>
<dbReference type="GeneID" id="121203176"/>
<dbReference type="PANTHER" id="PTHR22977:SF1">
    <property type="entry name" value="COX ASSEMBLY MITOCHONDRIAL PROTEIN 2 HOMOLOG"/>
    <property type="match status" value="1"/>
</dbReference>
<accession>A0A1U8LMC3</accession>
<protein>
    <recommendedName>
        <fullName evidence="5">COX assembly mitochondrial protein</fullName>
    </recommendedName>
</protein>
<evidence type="ECO:0000313" key="13">
    <source>
        <dbReference type="RefSeq" id="XP_040966371.1"/>
    </source>
</evidence>
<dbReference type="AlphaFoldDB" id="A0A1U8LMC3"/>
<dbReference type="RefSeq" id="XP_040966376.1">
    <property type="nucleotide sequence ID" value="XM_041110442.1"/>
</dbReference>
<evidence type="ECO:0000256" key="5">
    <source>
        <dbReference type="RuleBase" id="RU364104"/>
    </source>
</evidence>
<evidence type="ECO:0000256" key="1">
    <source>
        <dbReference type="ARBA" id="ARBA00004173"/>
    </source>
</evidence>
<evidence type="ECO:0000256" key="3">
    <source>
        <dbReference type="ARBA" id="ARBA00023128"/>
    </source>
</evidence>
<evidence type="ECO:0000256" key="4">
    <source>
        <dbReference type="ARBA" id="ARBA00023157"/>
    </source>
</evidence>
<evidence type="ECO:0000313" key="18">
    <source>
        <dbReference type="RefSeq" id="XP_040966376.1"/>
    </source>
</evidence>
<evidence type="ECO:0000313" key="7">
    <source>
        <dbReference type="RefSeq" id="XP_040966253.1"/>
    </source>
</evidence>
<proteinExistence type="inferred from homology"/>
<dbReference type="Pfam" id="PF08583">
    <property type="entry name" value="Cmc1"/>
    <property type="match status" value="1"/>
</dbReference>
<dbReference type="RefSeq" id="XP_040966370.1">
    <property type="nucleotide sequence ID" value="XM_041110436.1"/>
</dbReference>
<name>A0A1U8LMC3_GOSHI</name>
<dbReference type="RefSeq" id="XP_040966254.1">
    <property type="nucleotide sequence ID" value="XM_041110320.1"/>
</dbReference>
<keyword evidence="6" id="KW-1185">Reference proteome</keyword>
<dbReference type="PANTHER" id="PTHR22977">
    <property type="entry name" value="COX ASSEMBLY MITOCHONDRIAL PROTEIN"/>
    <property type="match status" value="1"/>
</dbReference>
<dbReference type="RefSeq" id="XP_040966372.1">
    <property type="nucleotide sequence ID" value="XM_041110438.1"/>
</dbReference>
<dbReference type="RefSeq" id="XP_040966375.1">
    <property type="nucleotide sequence ID" value="XM_041110441.1"/>
</dbReference>
<keyword evidence="4" id="KW-1015">Disulfide bond</keyword>
<evidence type="ECO:0000313" key="11">
    <source>
        <dbReference type="RefSeq" id="XP_040966369.1"/>
    </source>
</evidence>
<reference evidence="7 8" key="1">
    <citation type="submission" date="2025-05" db="UniProtKB">
        <authorList>
            <consortium name="RefSeq"/>
        </authorList>
    </citation>
    <scope>IDENTIFICATION</scope>
</reference>
<evidence type="ECO:0000313" key="6">
    <source>
        <dbReference type="Proteomes" id="UP000818029"/>
    </source>
</evidence>
<dbReference type="Proteomes" id="UP000818029">
    <property type="component" value="Unplaced"/>
</dbReference>
<keyword evidence="3 5" id="KW-0496">Mitochondrion</keyword>
<dbReference type="GO" id="GO:0005739">
    <property type="term" value="C:mitochondrion"/>
    <property type="evidence" value="ECO:0000318"/>
    <property type="project" value="GO_Central"/>
</dbReference>
<comment type="similarity">
    <text evidence="2 5">Belongs to the CMC family.</text>
</comment>
<evidence type="ECO:0000313" key="14">
    <source>
        <dbReference type="RefSeq" id="XP_040966372.1"/>
    </source>
</evidence>